<organism evidence="1 2">
    <name type="scientific">Halocaridina rubra</name>
    <name type="common">Hawaiian red shrimp</name>
    <dbReference type="NCBI Taxonomy" id="373956"/>
    <lineage>
        <taxon>Eukaryota</taxon>
        <taxon>Metazoa</taxon>
        <taxon>Ecdysozoa</taxon>
        <taxon>Arthropoda</taxon>
        <taxon>Crustacea</taxon>
        <taxon>Multicrustacea</taxon>
        <taxon>Malacostraca</taxon>
        <taxon>Eumalacostraca</taxon>
        <taxon>Eucarida</taxon>
        <taxon>Decapoda</taxon>
        <taxon>Pleocyemata</taxon>
        <taxon>Caridea</taxon>
        <taxon>Atyoidea</taxon>
        <taxon>Atyidae</taxon>
        <taxon>Halocaridina</taxon>
    </lineage>
</organism>
<sequence length="107" mass="12115">MSAMYDTSSLVRTGILSVKAKGQLIKKYKEVTAYLFKHSSQGIARLELYETPKDYITGKYYLLIPSSDVAYIKMIVSKSDEFKYAFMVSIPVLAQDLTLEEETLVAE</sequence>
<proteinExistence type="predicted"/>
<protein>
    <submittedName>
        <fullName evidence="1">Uncharacterized protein</fullName>
    </submittedName>
</protein>
<dbReference type="Gene3D" id="2.30.29.30">
    <property type="entry name" value="Pleckstrin-homology domain (PH domain)/Phosphotyrosine-binding domain (PTB)"/>
    <property type="match status" value="1"/>
</dbReference>
<accession>A0AAN8X7T0</accession>
<comment type="caution">
    <text evidence="1">The sequence shown here is derived from an EMBL/GenBank/DDBJ whole genome shotgun (WGS) entry which is preliminary data.</text>
</comment>
<keyword evidence="2" id="KW-1185">Reference proteome</keyword>
<dbReference type="Proteomes" id="UP001381693">
    <property type="component" value="Unassembled WGS sequence"/>
</dbReference>
<dbReference type="AlphaFoldDB" id="A0AAN8X7T0"/>
<reference evidence="1 2" key="1">
    <citation type="submission" date="2023-11" db="EMBL/GenBank/DDBJ databases">
        <title>Halocaridina rubra genome assembly.</title>
        <authorList>
            <person name="Smith C."/>
        </authorList>
    </citation>
    <scope>NUCLEOTIDE SEQUENCE [LARGE SCALE GENOMIC DNA]</scope>
    <source>
        <strain evidence="1">EP-1</strain>
        <tissue evidence="1">Whole</tissue>
    </source>
</reference>
<dbReference type="InterPro" id="IPR011993">
    <property type="entry name" value="PH-like_dom_sf"/>
</dbReference>
<dbReference type="EMBL" id="JAXCGZ010011555">
    <property type="protein sequence ID" value="KAK7074519.1"/>
    <property type="molecule type" value="Genomic_DNA"/>
</dbReference>
<evidence type="ECO:0000313" key="2">
    <source>
        <dbReference type="Proteomes" id="UP001381693"/>
    </source>
</evidence>
<name>A0AAN8X7T0_HALRR</name>
<evidence type="ECO:0000313" key="1">
    <source>
        <dbReference type="EMBL" id="KAK7074519.1"/>
    </source>
</evidence>
<gene>
    <name evidence="1" type="ORF">SK128_027607</name>
</gene>